<dbReference type="EMBL" id="AP014945">
    <property type="protein sequence ID" value="BAU23029.1"/>
    <property type="molecule type" value="Genomic_DNA"/>
</dbReference>
<dbReference type="Proteomes" id="UP000068196">
    <property type="component" value="Chromosome"/>
</dbReference>
<protein>
    <submittedName>
        <fullName evidence="7">FAD dependent oxidoreductase</fullName>
    </submittedName>
</protein>
<gene>
    <name evidence="7" type="ORF">THC_0637</name>
</gene>
<keyword evidence="8" id="KW-1185">Reference proteome</keyword>
<dbReference type="STRING" id="1653476.THC_0637"/>
<evidence type="ECO:0000259" key="6">
    <source>
        <dbReference type="Pfam" id="PF26311"/>
    </source>
</evidence>
<proteinExistence type="inferred from homology"/>
<keyword evidence="5" id="KW-0560">Oxidoreductase</keyword>
<comment type="similarity">
    <text evidence="2">Belongs to the ETF-QO/FixC family.</text>
</comment>
<evidence type="ECO:0000256" key="2">
    <source>
        <dbReference type="ARBA" id="ARBA00006796"/>
    </source>
</evidence>
<dbReference type="PATRIC" id="fig|1653476.3.peg.656"/>
<dbReference type="Pfam" id="PF12831">
    <property type="entry name" value="FAD_oxidored"/>
    <property type="match status" value="1"/>
</dbReference>
<evidence type="ECO:0000256" key="1">
    <source>
        <dbReference type="ARBA" id="ARBA00001974"/>
    </source>
</evidence>
<dbReference type="KEGG" id="cthi:THC_0637"/>
<keyword evidence="3" id="KW-0285">Flavoprotein</keyword>
<organism evidence="7 8">
    <name type="scientific">Caldimicrobium thiodismutans</name>
    <dbReference type="NCBI Taxonomy" id="1653476"/>
    <lineage>
        <taxon>Bacteria</taxon>
        <taxon>Pseudomonadati</taxon>
        <taxon>Thermodesulfobacteriota</taxon>
        <taxon>Thermodesulfobacteria</taxon>
        <taxon>Thermodesulfobacteriales</taxon>
        <taxon>Thermodesulfobacteriaceae</taxon>
        <taxon>Caldimicrobium</taxon>
    </lineage>
</organism>
<evidence type="ECO:0000256" key="4">
    <source>
        <dbReference type="ARBA" id="ARBA00022827"/>
    </source>
</evidence>
<dbReference type="Pfam" id="PF26311">
    <property type="entry name" value="ETF-QO_FixC_C"/>
    <property type="match status" value="1"/>
</dbReference>
<dbReference type="RefSeq" id="WP_068513209.1">
    <property type="nucleotide sequence ID" value="NZ_AP014945.1"/>
</dbReference>
<dbReference type="GO" id="GO:0016491">
    <property type="term" value="F:oxidoreductase activity"/>
    <property type="evidence" value="ECO:0007669"/>
    <property type="project" value="UniProtKB-KW"/>
</dbReference>
<keyword evidence="4" id="KW-0274">FAD</keyword>
<evidence type="ECO:0000313" key="7">
    <source>
        <dbReference type="EMBL" id="BAU23029.1"/>
    </source>
</evidence>
<dbReference type="SUPFAM" id="SSF54373">
    <property type="entry name" value="FAD-linked reductases, C-terminal domain"/>
    <property type="match status" value="1"/>
</dbReference>
<dbReference type="PANTHER" id="PTHR43624">
    <property type="entry name" value="ELECTRON TRANSFER FLAVOPROTEIN-QUINONE OXIDOREDUCTASE YDIS-RELATED"/>
    <property type="match status" value="1"/>
</dbReference>
<dbReference type="OrthoDB" id="9806565at2"/>
<dbReference type="InterPro" id="IPR039651">
    <property type="entry name" value="FixC-like"/>
</dbReference>
<reference evidence="7 8" key="1">
    <citation type="journal article" date="2016" name="Int. J. Syst. Evol. Microbiol.">
        <title>Caldimicrobium thiodismutans sp. nov., a sulfur-disproportionating bacterium isolated from a hot spring, and emended description of the genus Caldimicrobium.</title>
        <authorList>
            <person name="Kojima H."/>
            <person name="Umezawa K."/>
            <person name="Fukui M."/>
        </authorList>
    </citation>
    <scope>NUCLEOTIDE SEQUENCE [LARGE SCALE GENOMIC DNA]</scope>
    <source>
        <strain evidence="7 8">TF1</strain>
    </source>
</reference>
<dbReference type="AlphaFoldDB" id="A0A0U5BWL0"/>
<evidence type="ECO:0000313" key="8">
    <source>
        <dbReference type="Proteomes" id="UP000068196"/>
    </source>
</evidence>
<dbReference type="PRINTS" id="PR00420">
    <property type="entry name" value="RNGMNOXGNASE"/>
</dbReference>
<reference evidence="8" key="2">
    <citation type="journal article" date="2016" name="Int. J. Syst. Evol. Microbiol.">
        <title>Caldimicrobium thiodismutans sp. nov., a sulfur-disproportionating bacterium isolated from a hot spring.</title>
        <authorList>
            <person name="Kojima H."/>
            <person name="Umezawa K."/>
            <person name="Fukui M."/>
        </authorList>
    </citation>
    <scope>NUCLEOTIDE SEQUENCE [LARGE SCALE GENOMIC DNA]</scope>
    <source>
        <strain evidence="8">TF1</strain>
    </source>
</reference>
<evidence type="ECO:0000256" key="3">
    <source>
        <dbReference type="ARBA" id="ARBA00022630"/>
    </source>
</evidence>
<name>A0A0U5BWL0_9BACT</name>
<comment type="cofactor">
    <cofactor evidence="1">
        <name>FAD</name>
        <dbReference type="ChEBI" id="CHEBI:57692"/>
    </cofactor>
</comment>
<dbReference type="PANTHER" id="PTHR43624:SF2">
    <property type="entry name" value="ELECTRON TRANSFER FLAVOPROTEIN-QUINONE OXIDOREDUCTASE YDIS-RELATED"/>
    <property type="match status" value="1"/>
</dbReference>
<sequence length="438" mass="48793">MSDFSFDVVIVGGGPAGLACGIHLAKKGVKVLLIERGRFCGGKNLFGGVIYSESLKEIVPEFPKVDPFPAERPVTEEGYFIVSKEGVVKILHTKKTPEESFTALRAKFDNWLSEYALKKGVFIAPKTKVVDFLWKGSQITGVVLDRPKSFQDDRPTEISAKLVILAEGVNRVLTEKAGLVYGPFKPEEVVLAVKEVLQLPKGAMEVRLGVSENKGLAVEIIGEITSGLPGTGFLYTNKTTLSFGVGIFLKTLVDLNLKPYELHEKAKEHSIFKELFQGAETLEYGAHLIPEWGIKGLPKLYGNGVLVIGDSAGLVNPLFREGTNLAIYSGLMAADTAFSALEKGDFSAKTLKTYEDRFKESYIYKDLILLKDLKEFLFRNSHFFSIYPDMLYQSLSLYFSAQGRYKRDVIREIFGIIRKKRGLFGVLKDFLNIGRLFW</sequence>
<evidence type="ECO:0000256" key="5">
    <source>
        <dbReference type="ARBA" id="ARBA00023002"/>
    </source>
</evidence>
<accession>A0A0U5BWL0</accession>
<dbReference type="InterPro" id="IPR059103">
    <property type="entry name" value="FixC-like_C"/>
</dbReference>
<feature type="domain" description="FixC-like C-terminal" evidence="6">
    <location>
        <begin position="374"/>
        <end position="436"/>
    </location>
</feature>
<dbReference type="InterPro" id="IPR036188">
    <property type="entry name" value="FAD/NAD-bd_sf"/>
</dbReference>
<dbReference type="SUPFAM" id="SSF51905">
    <property type="entry name" value="FAD/NAD(P)-binding domain"/>
    <property type="match status" value="1"/>
</dbReference>
<dbReference type="Gene3D" id="3.50.50.60">
    <property type="entry name" value="FAD/NAD(P)-binding domain"/>
    <property type="match status" value="1"/>
</dbReference>